<name>A0A518N2G9_9GAMM</name>
<dbReference type="SUPFAM" id="SSF56672">
    <property type="entry name" value="DNA/RNA polymerases"/>
    <property type="match status" value="1"/>
</dbReference>
<dbReference type="Pfam" id="PF00817">
    <property type="entry name" value="IMS"/>
    <property type="match status" value="1"/>
</dbReference>
<evidence type="ECO:0000256" key="2">
    <source>
        <dbReference type="SAM" id="MobiDB-lite"/>
    </source>
</evidence>
<dbReference type="OrthoDB" id="5298951at2"/>
<dbReference type="RefSeq" id="WP_144890438.1">
    <property type="nucleotide sequence ID" value="NZ_CP042218.1"/>
</dbReference>
<organism evidence="4 5">
    <name type="scientific">Luteimonas granuli</name>
    <dbReference type="NCBI Taxonomy" id="1176533"/>
    <lineage>
        <taxon>Bacteria</taxon>
        <taxon>Pseudomonadati</taxon>
        <taxon>Pseudomonadota</taxon>
        <taxon>Gammaproteobacteria</taxon>
        <taxon>Lysobacterales</taxon>
        <taxon>Lysobacteraceae</taxon>
        <taxon>Luteimonas</taxon>
    </lineage>
</organism>
<dbReference type="Gene3D" id="1.10.150.20">
    <property type="entry name" value="5' to 3' exonuclease, C-terminal subdomain"/>
    <property type="match status" value="1"/>
</dbReference>
<evidence type="ECO:0000313" key="4">
    <source>
        <dbReference type="EMBL" id="QDW66092.1"/>
    </source>
</evidence>
<feature type="compositionally biased region" description="Basic and acidic residues" evidence="2">
    <location>
        <begin position="395"/>
        <end position="406"/>
    </location>
</feature>
<dbReference type="GO" id="GO:0006281">
    <property type="term" value="P:DNA repair"/>
    <property type="evidence" value="ECO:0007669"/>
    <property type="project" value="InterPro"/>
</dbReference>
<dbReference type="InterPro" id="IPR043502">
    <property type="entry name" value="DNA/RNA_pol_sf"/>
</dbReference>
<evidence type="ECO:0000256" key="1">
    <source>
        <dbReference type="ARBA" id="ARBA00022763"/>
    </source>
</evidence>
<accession>A0A518N2G9</accession>
<dbReference type="KEGG" id="lug:FPZ22_03630"/>
<dbReference type="InterPro" id="IPR001126">
    <property type="entry name" value="UmuC"/>
</dbReference>
<evidence type="ECO:0000313" key="5">
    <source>
        <dbReference type="Proteomes" id="UP000316584"/>
    </source>
</evidence>
<dbReference type="CDD" id="cd03468">
    <property type="entry name" value="PolY_like"/>
    <property type="match status" value="1"/>
</dbReference>
<feature type="region of interest" description="Disordered" evidence="2">
    <location>
        <begin position="388"/>
        <end position="411"/>
    </location>
</feature>
<dbReference type="PANTHER" id="PTHR35369:SF2">
    <property type="entry name" value="BLR3025 PROTEIN"/>
    <property type="match status" value="1"/>
</dbReference>
<dbReference type="InterPro" id="IPR050356">
    <property type="entry name" value="SulA_CellDiv_inhibitor"/>
</dbReference>
<keyword evidence="5" id="KW-1185">Reference proteome</keyword>
<dbReference type="AlphaFoldDB" id="A0A518N2G9"/>
<dbReference type="EMBL" id="CP042218">
    <property type="protein sequence ID" value="QDW66092.1"/>
    <property type="molecule type" value="Genomic_DNA"/>
</dbReference>
<feature type="domain" description="UmuC" evidence="3">
    <location>
        <begin position="24"/>
        <end position="149"/>
    </location>
</feature>
<gene>
    <name evidence="4" type="ORF">FPZ22_03630</name>
</gene>
<evidence type="ECO:0000259" key="3">
    <source>
        <dbReference type="Pfam" id="PF00817"/>
    </source>
</evidence>
<reference evidence="4 5" key="1">
    <citation type="submission" date="2019-07" db="EMBL/GenBank/DDBJ databases">
        <title>Full genome sequence of Luteimonas sp. Gr-4.</title>
        <authorList>
            <person name="Im W.-T."/>
        </authorList>
    </citation>
    <scope>NUCLEOTIDE SEQUENCE [LARGE SCALE GENOMIC DNA]</scope>
    <source>
        <strain evidence="4 5">Gr-4</strain>
    </source>
</reference>
<keyword evidence="1" id="KW-0227">DNA damage</keyword>
<sequence>MLWACIALPRLALDAVLRRVPDPSRPLALVSGPAQLRHLHAVNAAAAEAGLKPGMRLSAAHALLSDVAMVEYDPASEARWQRFLAAWAYRHSSQVSARWPGAIVLEVRASFRLFGPWPRFEARLREELEGLGFSHRIALAPTPRAARVFAGLRDGFAVTGEGAMREALARVPVRRAALPGNAGERLQRMGVHTLGDLRMLPRDGLRRRFGVELLEHLDRLHGDADDPLALYAPPDHFDGRIDLGFEVESHQALLFPLRRLIVDLATYLSARDGGVQRFTLRLEHEARHALPSHEADQVQHDAVRFTEVPVGLLAAERDAGLLFELTRNRLEQVALPAPVIGLRLLARELPPFVPAERDLFDTRPAQAVPWPQLRERLRARLGDEAVHRVAPSGDPRPERAWRRADAGEDGDAACLAPAPRRPPRPAWLLPRPVPLRDPRLRIVSGPERLESGWWDGDDARRDYYVLETSRGQRAWAFAPPGEREGWMLHGWFA</sequence>
<dbReference type="PANTHER" id="PTHR35369">
    <property type="entry name" value="BLR3025 PROTEIN-RELATED"/>
    <property type="match status" value="1"/>
</dbReference>
<protein>
    <submittedName>
        <fullName evidence="4">DNA polymerase Y family protein</fullName>
    </submittedName>
</protein>
<dbReference type="Proteomes" id="UP000316584">
    <property type="component" value="Chromosome"/>
</dbReference>
<proteinExistence type="predicted"/>